<sequence>MSMKIRKYLEVKLLVALKQATLLHVDLKASKNKLSLDSNLLKRAFATKSIFGNKPFNLTLASKFLSSNDK</sequence>
<dbReference type="EMBL" id="JABWQV010000031">
    <property type="protein sequence ID" value="MBC3346665.1"/>
    <property type="molecule type" value="Genomic_DNA"/>
</dbReference>
<protein>
    <submittedName>
        <fullName evidence="1">Uncharacterized protein</fullName>
    </submittedName>
</protein>
<reference evidence="1 2" key="1">
    <citation type="journal article" date="2020" name="Microorganisms">
        <title>Reliable Identification of Environmental Pseudomonas Isolates Using the rpoD Gene.</title>
        <authorList>
            <consortium name="The Broad Institute Genome Sequencing Platform"/>
            <person name="Girard L."/>
            <person name="Lood C."/>
            <person name="Rokni-Zadeh H."/>
            <person name="van Noort V."/>
            <person name="Lavigne R."/>
            <person name="De Mot R."/>
        </authorList>
    </citation>
    <scope>NUCLEOTIDE SEQUENCE [LARGE SCALE GENOMIC DNA]</scope>
    <source>
        <strain evidence="1 2">SWRI196</strain>
    </source>
</reference>
<dbReference type="RefSeq" id="WP_186655269.1">
    <property type="nucleotide sequence ID" value="NZ_JABWQV010000031.1"/>
</dbReference>
<organism evidence="1 2">
    <name type="scientific">Pseudomonas tehranensis</name>
    <dbReference type="NCBI Taxonomy" id="2745502"/>
    <lineage>
        <taxon>Bacteria</taxon>
        <taxon>Pseudomonadati</taxon>
        <taxon>Pseudomonadota</taxon>
        <taxon>Gammaproteobacteria</taxon>
        <taxon>Pseudomonadales</taxon>
        <taxon>Pseudomonadaceae</taxon>
        <taxon>Pseudomonas</taxon>
    </lineage>
</organism>
<name>A0ABR6UR48_9PSED</name>
<gene>
    <name evidence="1" type="ORF">HU811_08475</name>
</gene>
<proteinExistence type="predicted"/>
<evidence type="ECO:0000313" key="1">
    <source>
        <dbReference type="EMBL" id="MBC3346665.1"/>
    </source>
</evidence>
<comment type="caution">
    <text evidence="1">The sequence shown here is derived from an EMBL/GenBank/DDBJ whole genome shotgun (WGS) entry which is preliminary data.</text>
</comment>
<accession>A0ABR6UR48</accession>
<dbReference type="Proteomes" id="UP000617171">
    <property type="component" value="Unassembled WGS sequence"/>
</dbReference>
<evidence type="ECO:0000313" key="2">
    <source>
        <dbReference type="Proteomes" id="UP000617171"/>
    </source>
</evidence>
<keyword evidence="2" id="KW-1185">Reference proteome</keyword>